<evidence type="ECO:0000256" key="1">
    <source>
        <dbReference type="SAM" id="MobiDB-lite"/>
    </source>
</evidence>
<dbReference type="Proteomes" id="UP001530400">
    <property type="component" value="Unassembled WGS sequence"/>
</dbReference>
<evidence type="ECO:0000313" key="3">
    <source>
        <dbReference type="Proteomes" id="UP001530400"/>
    </source>
</evidence>
<dbReference type="SUPFAM" id="SSF51445">
    <property type="entry name" value="(Trans)glycosidases"/>
    <property type="match status" value="1"/>
</dbReference>
<keyword evidence="3" id="KW-1185">Reference proteome</keyword>
<feature type="region of interest" description="Disordered" evidence="1">
    <location>
        <begin position="1"/>
        <end position="53"/>
    </location>
</feature>
<dbReference type="EMBL" id="JALLPJ020000977">
    <property type="protein sequence ID" value="KAL3778626.1"/>
    <property type="molecule type" value="Genomic_DNA"/>
</dbReference>
<dbReference type="InterPro" id="IPR029455">
    <property type="entry name" value="GHL15"/>
</dbReference>
<name>A0ABD3NUU5_9STRA</name>
<proteinExistence type="predicted"/>
<protein>
    <submittedName>
        <fullName evidence="2">Uncharacterized protein</fullName>
    </submittedName>
</protein>
<evidence type="ECO:0000313" key="2">
    <source>
        <dbReference type="EMBL" id="KAL3778626.1"/>
    </source>
</evidence>
<reference evidence="2 3" key="1">
    <citation type="submission" date="2024-10" db="EMBL/GenBank/DDBJ databases">
        <title>Updated reference genomes for cyclostephanoid diatoms.</title>
        <authorList>
            <person name="Roberts W.R."/>
            <person name="Alverson A.J."/>
        </authorList>
    </citation>
    <scope>NUCLEOTIDE SEQUENCE [LARGE SCALE GENOMIC DNA]</scope>
    <source>
        <strain evidence="2 3">AJA010-31</strain>
    </source>
</reference>
<feature type="compositionally biased region" description="Polar residues" evidence="1">
    <location>
        <begin position="38"/>
        <end position="53"/>
    </location>
</feature>
<sequence>MEERQKARRQARAKERQRKRAENSASQKTGHNHLNILDNDQSSTDPLQNNNSSYPQWSWDHIRPWTILRRDTSYPEDQVRQIAHHDIFIIEKMTGWKTHGSNEAGSLEAAGAVKKYNPRIKTFFYLNAMIHYPGYEANNSFKNEWASRTCDGEKVFMFKQRYKWYNHSNLEFREWWINRALDIVSHDEMDGVFIDAIMKTSIRHFDCPDNEEAYFATATELRRRLPEGKLLIGNALRPKTNSRVGGYGNIRHLQYLDGSYFEGWMGDADSIAQAIDLMSAASKAGRLVLLNAGPAFKSKADKTTIDSMKSINDRYAFMKKFIDFPLAIFLLAVEPYSYFSYHYNVDAKTGGRNGRAAFDCHRFQELTRKLGEPKGSYSKEDEYVYSREFDYISVWVNLKSREVKLMVKEVMHDEL</sequence>
<dbReference type="AlphaFoldDB" id="A0ABD3NUU5"/>
<feature type="compositionally biased region" description="Basic residues" evidence="1">
    <location>
        <begin position="1"/>
        <end position="19"/>
    </location>
</feature>
<gene>
    <name evidence="2" type="ORF">ACHAWO_007431</name>
</gene>
<accession>A0ABD3NUU5</accession>
<dbReference type="InterPro" id="IPR017853">
    <property type="entry name" value="GH"/>
</dbReference>
<dbReference type="Pfam" id="PF14885">
    <property type="entry name" value="GHL15"/>
    <property type="match status" value="1"/>
</dbReference>
<comment type="caution">
    <text evidence="2">The sequence shown here is derived from an EMBL/GenBank/DDBJ whole genome shotgun (WGS) entry which is preliminary data.</text>
</comment>
<organism evidence="2 3">
    <name type="scientific">Cyclotella atomus</name>
    <dbReference type="NCBI Taxonomy" id="382360"/>
    <lineage>
        <taxon>Eukaryota</taxon>
        <taxon>Sar</taxon>
        <taxon>Stramenopiles</taxon>
        <taxon>Ochrophyta</taxon>
        <taxon>Bacillariophyta</taxon>
        <taxon>Coscinodiscophyceae</taxon>
        <taxon>Thalassiosirophycidae</taxon>
        <taxon>Stephanodiscales</taxon>
        <taxon>Stephanodiscaceae</taxon>
        <taxon>Cyclotella</taxon>
    </lineage>
</organism>